<gene>
    <name evidence="1" type="ORF">SAMN05192534_12311</name>
</gene>
<evidence type="ECO:0000313" key="1">
    <source>
        <dbReference type="EMBL" id="SDI14465.1"/>
    </source>
</evidence>
<name>A0A1G8I676_9BACI</name>
<dbReference type="Pfam" id="PF04404">
    <property type="entry name" value="ERF"/>
    <property type="match status" value="1"/>
</dbReference>
<dbReference type="OrthoDB" id="149299at2"/>
<accession>A0A1G8I676</accession>
<dbReference type="Proteomes" id="UP000199163">
    <property type="component" value="Unassembled WGS sequence"/>
</dbReference>
<proteinExistence type="predicted"/>
<dbReference type="AlphaFoldDB" id="A0A1G8I676"/>
<protein>
    <submittedName>
        <fullName evidence="1">ERF superfamily protein</fullName>
    </submittedName>
</protein>
<dbReference type="EMBL" id="FNDK01000023">
    <property type="protein sequence ID" value="SDI14465.1"/>
    <property type="molecule type" value="Genomic_DNA"/>
</dbReference>
<keyword evidence="2" id="KW-1185">Reference proteome</keyword>
<dbReference type="STRING" id="568899.SAMN05192534_12311"/>
<organism evidence="1 2">
    <name type="scientific">Alteribacillus persepolensis</name>
    <dbReference type="NCBI Taxonomy" id="568899"/>
    <lineage>
        <taxon>Bacteria</taxon>
        <taxon>Bacillati</taxon>
        <taxon>Bacillota</taxon>
        <taxon>Bacilli</taxon>
        <taxon>Bacillales</taxon>
        <taxon>Bacillaceae</taxon>
        <taxon>Alteribacillus</taxon>
    </lineage>
</organism>
<dbReference type="InterPro" id="IPR007499">
    <property type="entry name" value="ERF_bacteria_virus"/>
</dbReference>
<dbReference type="RefSeq" id="WP_091275529.1">
    <property type="nucleotide sequence ID" value="NZ_FNDK01000023.1"/>
</dbReference>
<evidence type="ECO:0000313" key="2">
    <source>
        <dbReference type="Proteomes" id="UP000199163"/>
    </source>
</evidence>
<reference evidence="1 2" key="1">
    <citation type="submission" date="2016-10" db="EMBL/GenBank/DDBJ databases">
        <authorList>
            <person name="de Groot N.N."/>
        </authorList>
    </citation>
    <scope>NUCLEOTIDE SEQUENCE [LARGE SCALE GENOMIC DNA]</scope>
    <source>
        <strain evidence="1 2">DSM 21632</strain>
    </source>
</reference>
<sequence length="217" mass="24308">MIFSETNTKIAPALVKAWGEIENPKHNARVKVKSKKTGTEYTFNYTDLKGIFDEAKRVFKDNGITIVQNAYTDTVEGRKFVSVETMLLHSSGEWVKSQPLQFEAPSGMQDMGGYITYMKRYSVSAMLGIATEEDDDANGASGNDYQYQSKTASPKQVGALKASVKRLADMKGKTDEEVYQKLKEHLGDFQNIEKLSSVYASKAIDTVNAWIKKYENN</sequence>